<accession>A0A068C933</accession>
<dbReference type="Proteomes" id="UP000027390">
    <property type="component" value="Segment"/>
</dbReference>
<name>A0A068C933_9CAUD</name>
<evidence type="ECO:0000313" key="1">
    <source>
        <dbReference type="EMBL" id="AID18249.1"/>
    </source>
</evidence>
<reference evidence="1 2" key="1">
    <citation type="submission" date="2014-03" db="EMBL/GenBank/DDBJ databases">
        <authorList>
            <person name="Churilla B.M."/>
            <person name="Abrahim M.R."/>
            <person name="Burke K.A."/>
            <person name="Yu V.J."/>
            <person name="Adkins N.L."/>
            <person name="Cohen K.L."/>
            <person name="Colicchio M.A."/>
            <person name="Fasoranti T.O."/>
            <person name="Genkil J.S."/>
            <person name="Kramer Z.J."/>
            <person name="Prout A.K."/>
            <person name="Schafer C.E."/>
            <person name="Schwarz A.G."/>
            <person name="Tish M."/>
            <person name="Vispute N."/>
            <person name="Wilkes K.E."/>
            <person name="Williams C.R."/>
            <person name="Xiao X."/>
            <person name="Yoder B.A."/>
            <person name="Lapin J.S."/>
            <person name="Ott C.T."/>
            <person name="Walburn T.D."/>
            <person name="Bradley K.W."/>
            <person name="Clarke D.Q."/>
            <person name="Lewis M.F."/>
            <person name="Barker L.P."/>
            <person name="Bailey C."/>
            <person name="Asai D.J."/>
            <person name="Bowman C.A."/>
            <person name="Russell D.A."/>
            <person name="Pope W.H."/>
            <person name="Jacobs-Sera D."/>
            <person name="Hendrix R.W."/>
            <person name="Hatfull G.F."/>
        </authorList>
    </citation>
    <scope>NUCLEOTIDE SEQUENCE [LARGE SCALE GENOMIC DNA]</scope>
</reference>
<sequence>MAFVDPDPIEEDMGVRCQEMSPEQLVSYIKTYHGAFGLDLPVEGLKERSIFRGLQKTYGPEKAGQIVKWTFYRHKGKFRGQTVGYFDFIKARKWFTDLMLMESTEELARQAKKIAPRQTVGSKRLSDL</sequence>
<gene>
    <name evidence="1" type="primary">201</name>
    <name evidence="1" type="ORF">PBI_WILLIS_201</name>
</gene>
<organism evidence="1 2">
    <name type="scientific">Mycobacterium phage Willis</name>
    <dbReference type="NCBI Taxonomy" id="1486404"/>
    <lineage>
        <taxon>Viruses</taxon>
        <taxon>Duplodnaviria</taxon>
        <taxon>Heunggongvirae</taxon>
        <taxon>Uroviricota</taxon>
        <taxon>Caudoviricetes</taxon>
        <taxon>Ceeclamvirinae</taxon>
        <taxon>Bixzunavirus</taxon>
        <taxon>Bixzunavirus Bxz1</taxon>
    </lineage>
</organism>
<evidence type="ECO:0000313" key="2">
    <source>
        <dbReference type="Proteomes" id="UP000027390"/>
    </source>
</evidence>
<proteinExistence type="predicted"/>
<protein>
    <submittedName>
        <fullName evidence="1">Uncharacterized protein</fullName>
    </submittedName>
</protein>
<dbReference type="EMBL" id="KJ595575">
    <property type="protein sequence ID" value="AID18249.1"/>
    <property type="molecule type" value="Genomic_DNA"/>
</dbReference>